<proteinExistence type="predicted"/>
<dbReference type="AlphaFoldDB" id="A0AAD8Y4I1"/>
<evidence type="ECO:0000256" key="4">
    <source>
        <dbReference type="ARBA" id="ARBA00023136"/>
    </source>
</evidence>
<dbReference type="GO" id="GO:0006820">
    <property type="term" value="P:monoatomic anion transport"/>
    <property type="evidence" value="ECO:0007669"/>
    <property type="project" value="InterPro"/>
</dbReference>
<dbReference type="Proteomes" id="UP001224775">
    <property type="component" value="Unassembled WGS sequence"/>
</dbReference>
<feature type="transmembrane region" description="Helical" evidence="6">
    <location>
        <begin position="101"/>
        <end position="121"/>
    </location>
</feature>
<dbReference type="GO" id="GO:0050801">
    <property type="term" value="P:monoatomic ion homeostasis"/>
    <property type="evidence" value="ECO:0007669"/>
    <property type="project" value="TreeGrafter"/>
</dbReference>
<dbReference type="Gene3D" id="1.10.287.570">
    <property type="entry name" value="Helical hairpin bin"/>
    <property type="match status" value="1"/>
</dbReference>
<dbReference type="PRINTS" id="PR01231">
    <property type="entry name" value="HCO3TRNSPORT"/>
</dbReference>
<feature type="transmembrane region" description="Helical" evidence="6">
    <location>
        <begin position="237"/>
        <end position="257"/>
    </location>
</feature>
<feature type="domain" description="Bicarbonate transporter-like transmembrane" evidence="7">
    <location>
        <begin position="235"/>
        <end position="573"/>
    </location>
</feature>
<gene>
    <name evidence="8" type="ORF">QTG54_010052</name>
</gene>
<name>A0AAD8Y4I1_9STRA</name>
<keyword evidence="3 6" id="KW-1133">Transmembrane helix</keyword>
<dbReference type="PANTHER" id="PTHR11453">
    <property type="entry name" value="ANION EXCHANGE PROTEIN"/>
    <property type="match status" value="1"/>
</dbReference>
<feature type="region of interest" description="Disordered" evidence="5">
    <location>
        <begin position="688"/>
        <end position="753"/>
    </location>
</feature>
<feature type="compositionally biased region" description="Polar residues" evidence="5">
    <location>
        <begin position="712"/>
        <end position="721"/>
    </location>
</feature>
<evidence type="ECO:0000256" key="3">
    <source>
        <dbReference type="ARBA" id="ARBA00022989"/>
    </source>
</evidence>
<sequence>MKDTTTTNDRLKGTEKTAPVESESFGNDEGGDAGHGHKMRHGLGWGKGIVSDVKRTILTHWKEEMTNLNSKVIATSFFLYFACIAPAVTFGAIYGKATNNYIGTIEMILATAWCGIVYALIGGQPMSNDQWWYGPVLAFSEILYKVSKSMDVPFLSLNAWIGIWVAIYMFIGAVMDLNRVIVLCTRFTDEIFSFLISLIFIINAIGSPFSDVGVIHYFDMNHKAHDAYEDQPLYSHWASALLSLIVFIGTTQVAFLLRKFKFSPFLPSQAWRNTMTDFAVVISILIWSVIGNSFSEIPIEKLNVPSKFAPTFQCCDASCTTSWPNDCYGQTDPFGPRPWVVNLSDLNGKTWVPFMAAGPALLAFVLVFLDDGITWHLINHPSHKLNHGDAYNWDTIVVGVFVLINSMLGLPWLVAATVRSLNHIHAMAEKLPDGTFVSVHETRLSNLGIHVLVLITIFALDVLKLIPVPVLYGVFLFMGLVSLGSNQFWGRMLMFFMQPSKYPVQPYTQYMAPKRMHLFTAIQLFFFAALYAVKSIKVIAIAFPILIAMCIPVRIYLLPKIFNEDELILIDSDPNTVKMWIANKEQEEELLLGGEEGGDEDDVSNHDEEEGAIKPPTPVAAAPARRRRVRTVSMPAGHFMFSEQPSALGPQLRPQMVLGGDAVFRRSLTTPSSQEEVSQIQDTALEGMDLAAPSSSNTSRKNRPRPSRAQRRANSCPTQNMMFEIQIDTGMGRMQKPLETLNESVTSSRAPEL</sequence>
<evidence type="ECO:0000313" key="8">
    <source>
        <dbReference type="EMBL" id="KAK1739509.1"/>
    </source>
</evidence>
<dbReference type="PANTHER" id="PTHR11453:SF127">
    <property type="entry name" value="SOLUTE CARRIER FAMILY 4 MEMBER 11"/>
    <property type="match status" value="1"/>
</dbReference>
<evidence type="ECO:0000313" key="9">
    <source>
        <dbReference type="Proteomes" id="UP001224775"/>
    </source>
</evidence>
<keyword evidence="9" id="KW-1185">Reference proteome</keyword>
<comment type="subcellular location">
    <subcellularLocation>
        <location evidence="1">Membrane</location>
        <topology evidence="1">Multi-pass membrane protein</topology>
    </subcellularLocation>
</comment>
<keyword evidence="2 6" id="KW-0812">Transmembrane</keyword>
<feature type="transmembrane region" description="Helical" evidence="6">
    <location>
        <begin position="278"/>
        <end position="295"/>
    </location>
</feature>
<feature type="transmembrane region" description="Helical" evidence="6">
    <location>
        <begin position="444"/>
        <end position="463"/>
    </location>
</feature>
<accession>A0AAD8Y4I1</accession>
<dbReference type="InterPro" id="IPR003020">
    <property type="entry name" value="HCO3_transpt_euk"/>
</dbReference>
<dbReference type="GO" id="GO:0005452">
    <property type="term" value="F:solute:inorganic anion antiporter activity"/>
    <property type="evidence" value="ECO:0007669"/>
    <property type="project" value="InterPro"/>
</dbReference>
<evidence type="ECO:0000259" key="7">
    <source>
        <dbReference type="Pfam" id="PF00955"/>
    </source>
</evidence>
<dbReference type="GO" id="GO:0005886">
    <property type="term" value="C:plasma membrane"/>
    <property type="evidence" value="ECO:0007669"/>
    <property type="project" value="TreeGrafter"/>
</dbReference>
<feature type="compositionally biased region" description="Basic residues" evidence="5">
    <location>
        <begin position="700"/>
        <end position="711"/>
    </location>
</feature>
<feature type="transmembrane region" description="Helical" evidence="6">
    <location>
        <begin position="390"/>
        <end position="414"/>
    </location>
</feature>
<evidence type="ECO:0000256" key="5">
    <source>
        <dbReference type="SAM" id="MobiDB-lite"/>
    </source>
</evidence>
<feature type="transmembrane region" description="Helical" evidence="6">
    <location>
        <begin position="351"/>
        <end position="369"/>
    </location>
</feature>
<keyword evidence="4 6" id="KW-0472">Membrane</keyword>
<feature type="transmembrane region" description="Helical" evidence="6">
    <location>
        <begin position="516"/>
        <end position="533"/>
    </location>
</feature>
<feature type="transmembrane region" description="Helical" evidence="6">
    <location>
        <begin position="538"/>
        <end position="557"/>
    </location>
</feature>
<evidence type="ECO:0000256" key="2">
    <source>
        <dbReference type="ARBA" id="ARBA00022692"/>
    </source>
</evidence>
<dbReference type="InterPro" id="IPR011531">
    <property type="entry name" value="HCO3_transpt-like_TM_dom"/>
</dbReference>
<comment type="caution">
    <text evidence="8">The sequence shown here is derived from an EMBL/GenBank/DDBJ whole genome shotgun (WGS) entry which is preliminary data.</text>
</comment>
<feature type="transmembrane region" description="Helical" evidence="6">
    <location>
        <begin position="152"/>
        <end position="171"/>
    </location>
</feature>
<feature type="compositionally biased region" description="Polar residues" evidence="5">
    <location>
        <begin position="741"/>
        <end position="753"/>
    </location>
</feature>
<feature type="region of interest" description="Disordered" evidence="5">
    <location>
        <begin position="594"/>
        <end position="627"/>
    </location>
</feature>
<dbReference type="EMBL" id="JATAAI010000018">
    <property type="protein sequence ID" value="KAK1739509.1"/>
    <property type="molecule type" value="Genomic_DNA"/>
</dbReference>
<feature type="transmembrane region" description="Helical" evidence="6">
    <location>
        <begin position="470"/>
        <end position="489"/>
    </location>
</feature>
<feature type="compositionally biased region" description="Basic and acidic residues" evidence="5">
    <location>
        <begin position="1"/>
        <end position="15"/>
    </location>
</feature>
<reference evidence="8" key="1">
    <citation type="submission" date="2023-06" db="EMBL/GenBank/DDBJ databases">
        <title>Survivors Of The Sea: Transcriptome response of Skeletonema marinoi to long-term dormancy.</title>
        <authorList>
            <person name="Pinder M.I.M."/>
            <person name="Kourtchenko O."/>
            <person name="Robertson E.K."/>
            <person name="Larsson T."/>
            <person name="Maumus F."/>
            <person name="Osuna-Cruz C.M."/>
            <person name="Vancaester E."/>
            <person name="Stenow R."/>
            <person name="Vandepoele K."/>
            <person name="Ploug H."/>
            <person name="Bruchert V."/>
            <person name="Godhe A."/>
            <person name="Topel M."/>
        </authorList>
    </citation>
    <scope>NUCLEOTIDE SEQUENCE</scope>
    <source>
        <strain evidence="8">R05AC</strain>
    </source>
</reference>
<evidence type="ECO:0000256" key="6">
    <source>
        <dbReference type="SAM" id="Phobius"/>
    </source>
</evidence>
<organism evidence="8 9">
    <name type="scientific">Skeletonema marinoi</name>
    <dbReference type="NCBI Taxonomy" id="267567"/>
    <lineage>
        <taxon>Eukaryota</taxon>
        <taxon>Sar</taxon>
        <taxon>Stramenopiles</taxon>
        <taxon>Ochrophyta</taxon>
        <taxon>Bacillariophyta</taxon>
        <taxon>Coscinodiscophyceae</taxon>
        <taxon>Thalassiosirophycidae</taxon>
        <taxon>Thalassiosirales</taxon>
        <taxon>Skeletonemataceae</taxon>
        <taxon>Skeletonema</taxon>
        <taxon>Skeletonema marinoi-dohrnii complex</taxon>
    </lineage>
</organism>
<feature type="transmembrane region" description="Helical" evidence="6">
    <location>
        <begin position="72"/>
        <end position="94"/>
    </location>
</feature>
<protein>
    <submittedName>
        <fullName evidence="8">Bicarbonate transporter</fullName>
    </submittedName>
</protein>
<feature type="domain" description="Bicarbonate transporter-like transmembrane" evidence="7">
    <location>
        <begin position="47"/>
        <end position="214"/>
    </location>
</feature>
<feature type="transmembrane region" description="Helical" evidence="6">
    <location>
        <begin position="192"/>
        <end position="217"/>
    </location>
</feature>
<evidence type="ECO:0000256" key="1">
    <source>
        <dbReference type="ARBA" id="ARBA00004141"/>
    </source>
</evidence>
<feature type="compositionally biased region" description="Acidic residues" evidence="5">
    <location>
        <begin position="594"/>
        <end position="610"/>
    </location>
</feature>
<feature type="region of interest" description="Disordered" evidence="5">
    <location>
        <begin position="1"/>
        <end position="37"/>
    </location>
</feature>
<dbReference type="Pfam" id="PF00955">
    <property type="entry name" value="HCO3_cotransp"/>
    <property type="match status" value="2"/>
</dbReference>